<evidence type="ECO:0000313" key="1">
    <source>
        <dbReference type="EMBL" id="KAG2395478.1"/>
    </source>
</evidence>
<comment type="caution">
    <text evidence="1">The sequence shown here is derived from an EMBL/GenBank/DDBJ whole genome shotgun (WGS) entry which is preliminary data.</text>
</comment>
<evidence type="ECO:0000313" key="2">
    <source>
        <dbReference type="Proteomes" id="UP000743370"/>
    </source>
</evidence>
<dbReference type="EMBL" id="JABFOF010000006">
    <property type="protein sequence ID" value="KAG2395478.1"/>
    <property type="molecule type" value="Genomic_DNA"/>
</dbReference>
<proteinExistence type="predicted"/>
<protein>
    <submittedName>
        <fullName evidence="1">Uncharacterized protein</fullName>
    </submittedName>
</protein>
<dbReference type="Proteomes" id="UP000743370">
    <property type="component" value="Unassembled WGS sequence"/>
</dbReference>
<organism evidence="1 2">
    <name type="scientific">Phaseolus angularis</name>
    <name type="common">Azuki bean</name>
    <name type="synonym">Vigna angularis</name>
    <dbReference type="NCBI Taxonomy" id="3914"/>
    <lineage>
        <taxon>Eukaryota</taxon>
        <taxon>Viridiplantae</taxon>
        <taxon>Streptophyta</taxon>
        <taxon>Embryophyta</taxon>
        <taxon>Tracheophyta</taxon>
        <taxon>Spermatophyta</taxon>
        <taxon>Magnoliopsida</taxon>
        <taxon>eudicotyledons</taxon>
        <taxon>Gunneridae</taxon>
        <taxon>Pentapetalae</taxon>
        <taxon>rosids</taxon>
        <taxon>fabids</taxon>
        <taxon>Fabales</taxon>
        <taxon>Fabaceae</taxon>
        <taxon>Papilionoideae</taxon>
        <taxon>50 kb inversion clade</taxon>
        <taxon>NPAAA clade</taxon>
        <taxon>indigoferoid/millettioid clade</taxon>
        <taxon>Phaseoleae</taxon>
        <taxon>Vigna</taxon>
    </lineage>
</organism>
<gene>
    <name evidence="1" type="ORF">HKW66_Vig0071460</name>
</gene>
<name>A0A8T0K7N1_PHAAN</name>
<accession>A0A8T0K7N1</accession>
<sequence length="105" mass="11550">MLLSASVNSISSIPSPVYQCKKALRLNIAVNCSLTLLNISWIEVELPMKVEAILRPLGGISHTLDFTLLGIHSTKYEEFLFCTLIICSSTSFVLILPRNIADAVK</sequence>
<reference evidence="1 2" key="1">
    <citation type="submission" date="2020-05" db="EMBL/GenBank/DDBJ databases">
        <title>Vigna angularis (adzuki bean) Var. LongXiaoDou No. 4 denovo assembly.</title>
        <authorList>
            <person name="Xiang H."/>
        </authorList>
    </citation>
    <scope>NUCLEOTIDE SEQUENCE [LARGE SCALE GENOMIC DNA]</scope>
    <source>
        <tissue evidence="1">Leaf</tissue>
    </source>
</reference>
<dbReference type="AlphaFoldDB" id="A0A8T0K7N1"/>